<dbReference type="Proteomes" id="UP000706926">
    <property type="component" value="Unassembled WGS sequence"/>
</dbReference>
<dbReference type="GeneID" id="95404375"/>
<dbReference type="EMBL" id="JAGGKI010000005">
    <property type="protein sequence ID" value="MBP1893272.1"/>
    <property type="molecule type" value="Genomic_DNA"/>
</dbReference>
<comment type="caution">
    <text evidence="1">The sequence shown here is derived from an EMBL/GenBank/DDBJ whole genome shotgun (WGS) entry which is preliminary data.</text>
</comment>
<keyword evidence="2" id="KW-1185">Reference proteome</keyword>
<dbReference type="RefSeq" id="WP_007133280.1">
    <property type="nucleotide sequence ID" value="NZ_CP139098.1"/>
</dbReference>
<accession>A0ABS4FAK9</accession>
<sequence>MKHSAGNDAELFVVKELVSSIEAAEAAFREYVSCIQALRAGRTRSHESTSLKGSADGHVLSIYQYIVEAKIDLCCALTGNTKGDKGGLE</sequence>
<proteinExistence type="predicted"/>
<protein>
    <submittedName>
        <fullName evidence="1">Uncharacterized protein</fullName>
    </submittedName>
</protein>
<gene>
    <name evidence="1" type="ORF">J2Z18_002374</name>
</gene>
<organism evidence="1 2">
    <name type="scientific">Paenibacillus lactis</name>
    <dbReference type="NCBI Taxonomy" id="228574"/>
    <lineage>
        <taxon>Bacteria</taxon>
        <taxon>Bacillati</taxon>
        <taxon>Bacillota</taxon>
        <taxon>Bacilli</taxon>
        <taxon>Bacillales</taxon>
        <taxon>Paenibacillaceae</taxon>
        <taxon>Paenibacillus</taxon>
    </lineage>
</organism>
<evidence type="ECO:0000313" key="1">
    <source>
        <dbReference type="EMBL" id="MBP1893272.1"/>
    </source>
</evidence>
<evidence type="ECO:0000313" key="2">
    <source>
        <dbReference type="Proteomes" id="UP000706926"/>
    </source>
</evidence>
<reference evidence="1 2" key="1">
    <citation type="submission" date="2021-03" db="EMBL/GenBank/DDBJ databases">
        <title>Genomic Encyclopedia of Type Strains, Phase IV (KMG-IV): sequencing the most valuable type-strain genomes for metagenomic binning, comparative biology and taxonomic classification.</title>
        <authorList>
            <person name="Goeker M."/>
        </authorList>
    </citation>
    <scope>NUCLEOTIDE SEQUENCE [LARGE SCALE GENOMIC DNA]</scope>
    <source>
        <strain evidence="1 2">DSM 15596</strain>
    </source>
</reference>
<name>A0ABS4FAK9_9BACL</name>